<evidence type="ECO:0000313" key="3">
    <source>
        <dbReference type="EMBL" id="EAT43993.1"/>
    </source>
</evidence>
<dbReference type="PaxDb" id="7159-AAEL004591-PB"/>
<evidence type="ECO:0000256" key="2">
    <source>
        <dbReference type="SAM" id="SignalP"/>
    </source>
</evidence>
<feature type="chain" id="PRO_5014307824" evidence="2">
    <location>
        <begin position="27"/>
        <end position="99"/>
    </location>
</feature>
<dbReference type="AlphaFoldDB" id="Q17CF7"/>
<reference evidence="3" key="2">
    <citation type="journal article" date="2007" name="Science">
        <title>Genome sequence of Aedes aegypti, a major arbovirus vector.</title>
        <authorList>
            <person name="Nene V."/>
            <person name="Wortman J.R."/>
            <person name="Lawson D."/>
            <person name="Haas B."/>
            <person name="Kodira C."/>
            <person name="Tu Z.J."/>
            <person name="Loftus B."/>
            <person name="Xi Z."/>
            <person name="Megy K."/>
            <person name="Grabherr M."/>
            <person name="Ren Q."/>
            <person name="Zdobnov E.M."/>
            <person name="Lobo N.F."/>
            <person name="Campbell K.S."/>
            <person name="Brown S.E."/>
            <person name="Bonaldo M.F."/>
            <person name="Zhu J."/>
            <person name="Sinkins S.P."/>
            <person name="Hogenkamp D.G."/>
            <person name="Amedeo P."/>
            <person name="Arensburger P."/>
            <person name="Atkinson P.W."/>
            <person name="Bidwell S."/>
            <person name="Biedler J."/>
            <person name="Birney E."/>
            <person name="Bruggner R.V."/>
            <person name="Costas J."/>
            <person name="Coy M.R."/>
            <person name="Crabtree J."/>
            <person name="Crawford M."/>
            <person name="Debruyn B."/>
            <person name="Decaprio D."/>
            <person name="Eiglmeier K."/>
            <person name="Eisenstadt E."/>
            <person name="El-Dorry H."/>
            <person name="Gelbart W.M."/>
            <person name="Gomes S.L."/>
            <person name="Hammond M."/>
            <person name="Hannick L.I."/>
            <person name="Hogan J.R."/>
            <person name="Holmes M.H."/>
            <person name="Jaffe D."/>
            <person name="Johnston J.S."/>
            <person name="Kennedy R.C."/>
            <person name="Koo H."/>
            <person name="Kravitz S."/>
            <person name="Kriventseva E.V."/>
            <person name="Kulp D."/>
            <person name="Labutti K."/>
            <person name="Lee E."/>
            <person name="Li S."/>
            <person name="Lovin D.D."/>
            <person name="Mao C."/>
            <person name="Mauceli E."/>
            <person name="Menck C.F."/>
            <person name="Miller J.R."/>
            <person name="Montgomery P."/>
            <person name="Mori A."/>
            <person name="Nascimento A.L."/>
            <person name="Naveira H.F."/>
            <person name="Nusbaum C."/>
            <person name="O'leary S."/>
            <person name="Orvis J."/>
            <person name="Pertea M."/>
            <person name="Quesneville H."/>
            <person name="Reidenbach K.R."/>
            <person name="Rogers Y.H."/>
            <person name="Roth C.W."/>
            <person name="Schneider J.R."/>
            <person name="Schatz M."/>
            <person name="Shumway M."/>
            <person name="Stanke M."/>
            <person name="Stinson E.O."/>
            <person name="Tubio J.M."/>
            <person name="Vanzee J.P."/>
            <person name="Verjovski-Almeida S."/>
            <person name="Werner D."/>
            <person name="White O."/>
            <person name="Wyder S."/>
            <person name="Zeng Q."/>
            <person name="Zhao Q."/>
            <person name="Zhao Y."/>
            <person name="Hill C.A."/>
            <person name="Raikhel A.S."/>
            <person name="Soares M.B."/>
            <person name="Knudson D.L."/>
            <person name="Lee N.H."/>
            <person name="Galagan J."/>
            <person name="Salzberg S.L."/>
            <person name="Paulsen I.T."/>
            <person name="Dimopoulos G."/>
            <person name="Collins F.H."/>
            <person name="Birren B."/>
            <person name="Fraser-Liggett C.M."/>
            <person name="Severson D.W."/>
        </authorList>
    </citation>
    <scope>NUCLEOTIDE SEQUENCE [LARGE SCALE GENOMIC DNA]</scope>
    <source>
        <strain evidence="3">Liverpool</strain>
    </source>
</reference>
<protein>
    <submittedName>
        <fullName evidence="3">AAEL004591-PB</fullName>
    </submittedName>
</protein>
<sequence>MKISSVLEAVTRFVILALVGLSLTSAAPVQDESDMKPVRVARHPATTYKYQDAIAAYTFSPFAPKTSPTTTTTTTTNTTTTTTPIPITTTKKPWWKLWG</sequence>
<dbReference type="Proteomes" id="UP000682892">
    <property type="component" value="Unassembled WGS sequence"/>
</dbReference>
<feature type="region of interest" description="Disordered" evidence="1">
    <location>
        <begin position="66"/>
        <end position="87"/>
    </location>
</feature>
<organism evidence="3 4">
    <name type="scientific">Aedes aegypti</name>
    <name type="common">Yellowfever mosquito</name>
    <name type="synonym">Culex aegypti</name>
    <dbReference type="NCBI Taxonomy" id="7159"/>
    <lineage>
        <taxon>Eukaryota</taxon>
        <taxon>Metazoa</taxon>
        <taxon>Ecdysozoa</taxon>
        <taxon>Arthropoda</taxon>
        <taxon>Hexapoda</taxon>
        <taxon>Insecta</taxon>
        <taxon>Pterygota</taxon>
        <taxon>Neoptera</taxon>
        <taxon>Endopterygota</taxon>
        <taxon>Diptera</taxon>
        <taxon>Nematocera</taxon>
        <taxon>Culicoidea</taxon>
        <taxon>Culicidae</taxon>
        <taxon>Culicinae</taxon>
        <taxon>Aedini</taxon>
        <taxon>Aedes</taxon>
        <taxon>Stegomyia</taxon>
    </lineage>
</organism>
<keyword evidence="2" id="KW-0732">Signal</keyword>
<feature type="signal peptide" evidence="2">
    <location>
        <begin position="1"/>
        <end position="26"/>
    </location>
</feature>
<reference evidence="3" key="1">
    <citation type="submission" date="2005-10" db="EMBL/GenBank/DDBJ databases">
        <authorList>
            <person name="Loftus B.J."/>
            <person name="Nene V.M."/>
            <person name="Hannick L.I."/>
            <person name="Bidwell S."/>
            <person name="Haas B."/>
            <person name="Amedeo P."/>
            <person name="Orvis J."/>
            <person name="Wortman J.R."/>
            <person name="White O.R."/>
            <person name="Salzberg S."/>
            <person name="Shumway M."/>
            <person name="Koo H."/>
            <person name="Zhao Y."/>
            <person name="Holmes M."/>
            <person name="Miller J."/>
            <person name="Schatz M."/>
            <person name="Pop M."/>
            <person name="Pai G."/>
            <person name="Utterback T."/>
            <person name="Rogers Y.-H."/>
            <person name="Kravitz S."/>
            <person name="Fraser C.M."/>
        </authorList>
    </citation>
    <scope>NUCLEOTIDE SEQUENCE</scope>
    <source>
        <strain evidence="3">Liverpool</strain>
    </source>
</reference>
<evidence type="ECO:0000256" key="1">
    <source>
        <dbReference type="SAM" id="MobiDB-lite"/>
    </source>
</evidence>
<gene>
    <name evidence="3" type="ORF">AaeL_AAEL004591</name>
</gene>
<reference evidence="3" key="3">
    <citation type="submission" date="2012-09" db="EMBL/GenBank/DDBJ databases">
        <authorList>
            <consortium name="VectorBase"/>
        </authorList>
    </citation>
    <scope>NUCLEOTIDE SEQUENCE</scope>
    <source>
        <strain evidence="3">Liverpool</strain>
    </source>
</reference>
<proteinExistence type="predicted"/>
<accession>Q17CF7</accession>
<dbReference type="EMBL" id="CH477309">
    <property type="protein sequence ID" value="EAT43993.1"/>
    <property type="molecule type" value="Genomic_DNA"/>
</dbReference>
<evidence type="ECO:0000313" key="4">
    <source>
        <dbReference type="Proteomes" id="UP000682892"/>
    </source>
</evidence>
<name>Q17CF7_AEDAE</name>